<accession>A0A4Y2V307</accession>
<reference evidence="1 2" key="1">
    <citation type="journal article" date="2019" name="Sci. Rep.">
        <title>Orb-weaving spider Araneus ventricosus genome elucidates the spidroin gene catalogue.</title>
        <authorList>
            <person name="Kono N."/>
            <person name="Nakamura H."/>
            <person name="Ohtoshi R."/>
            <person name="Moran D.A.P."/>
            <person name="Shinohara A."/>
            <person name="Yoshida Y."/>
            <person name="Fujiwara M."/>
            <person name="Mori M."/>
            <person name="Tomita M."/>
            <person name="Arakawa K."/>
        </authorList>
    </citation>
    <scope>NUCLEOTIDE SEQUENCE [LARGE SCALE GENOMIC DNA]</scope>
</reference>
<evidence type="ECO:0000313" key="1">
    <source>
        <dbReference type="EMBL" id="GBO19623.1"/>
    </source>
</evidence>
<gene>
    <name evidence="1" type="ORF">AVEN_110881_1</name>
</gene>
<dbReference type="Proteomes" id="UP000499080">
    <property type="component" value="Unassembled WGS sequence"/>
</dbReference>
<protein>
    <submittedName>
        <fullName evidence="1">Uncharacterized protein</fullName>
    </submittedName>
</protein>
<comment type="caution">
    <text evidence="1">The sequence shown here is derived from an EMBL/GenBank/DDBJ whole genome shotgun (WGS) entry which is preliminary data.</text>
</comment>
<keyword evidence="2" id="KW-1185">Reference proteome</keyword>
<name>A0A4Y2V307_ARAVE</name>
<dbReference type="AlphaFoldDB" id="A0A4Y2V307"/>
<dbReference type="EMBL" id="BGPR01043085">
    <property type="protein sequence ID" value="GBO19623.1"/>
    <property type="molecule type" value="Genomic_DNA"/>
</dbReference>
<proteinExistence type="predicted"/>
<sequence length="89" mass="10238">MDKIKSKPSTVKDLNRIRGIIKSKFTNTRKFVDTCSTIDDQIKIDLSAQKKLNNFKVMKEELETLLNQYLDIAEDEKASEKSDEESLAL</sequence>
<organism evidence="1 2">
    <name type="scientific">Araneus ventricosus</name>
    <name type="common">Orbweaver spider</name>
    <name type="synonym">Epeira ventricosa</name>
    <dbReference type="NCBI Taxonomy" id="182803"/>
    <lineage>
        <taxon>Eukaryota</taxon>
        <taxon>Metazoa</taxon>
        <taxon>Ecdysozoa</taxon>
        <taxon>Arthropoda</taxon>
        <taxon>Chelicerata</taxon>
        <taxon>Arachnida</taxon>
        <taxon>Araneae</taxon>
        <taxon>Araneomorphae</taxon>
        <taxon>Entelegynae</taxon>
        <taxon>Araneoidea</taxon>
        <taxon>Araneidae</taxon>
        <taxon>Araneus</taxon>
    </lineage>
</organism>
<evidence type="ECO:0000313" key="2">
    <source>
        <dbReference type="Proteomes" id="UP000499080"/>
    </source>
</evidence>